<gene>
    <name evidence="2" type="ORF">GCM10007964_16780</name>
</gene>
<reference evidence="2" key="1">
    <citation type="journal article" date="2014" name="Int. J. Syst. Evol. Microbiol.">
        <title>Complete genome sequence of Corynebacterium casei LMG S-19264T (=DSM 44701T), isolated from a smear-ripened cheese.</title>
        <authorList>
            <consortium name="US DOE Joint Genome Institute (JGI-PGF)"/>
            <person name="Walter F."/>
            <person name="Albersmeier A."/>
            <person name="Kalinowski J."/>
            <person name="Ruckert C."/>
        </authorList>
    </citation>
    <scope>NUCLEOTIDE SEQUENCE</scope>
    <source>
        <strain evidence="2">JCM 13064</strain>
    </source>
</reference>
<proteinExistence type="predicted"/>
<feature type="region of interest" description="Disordered" evidence="1">
    <location>
        <begin position="41"/>
        <end position="89"/>
    </location>
</feature>
<evidence type="ECO:0000256" key="1">
    <source>
        <dbReference type="SAM" id="MobiDB-lite"/>
    </source>
</evidence>
<sequence length="114" mass="11757">MKYPYETGCSVKYSDTASNGSVTVLSLAGTDSANCPWACAGDASPTRTRHPARAGSRIRSNGMTARRCDRRSAAAMPADGAGQGGVTVDGGNEILSQEYACADHVTSNVSPDGR</sequence>
<evidence type="ECO:0000313" key="3">
    <source>
        <dbReference type="Proteomes" id="UP000645217"/>
    </source>
</evidence>
<dbReference type="AlphaFoldDB" id="A0A917QXW1"/>
<name>A0A917QXW1_9ACTN</name>
<dbReference type="EMBL" id="BMNT01000007">
    <property type="protein sequence ID" value="GGK74569.1"/>
    <property type="molecule type" value="Genomic_DNA"/>
</dbReference>
<organism evidence="2 3">
    <name type="scientific">Sphaerisporangium melleum</name>
    <dbReference type="NCBI Taxonomy" id="321316"/>
    <lineage>
        <taxon>Bacteria</taxon>
        <taxon>Bacillati</taxon>
        <taxon>Actinomycetota</taxon>
        <taxon>Actinomycetes</taxon>
        <taxon>Streptosporangiales</taxon>
        <taxon>Streptosporangiaceae</taxon>
        <taxon>Sphaerisporangium</taxon>
    </lineage>
</organism>
<reference evidence="2" key="2">
    <citation type="submission" date="2020-09" db="EMBL/GenBank/DDBJ databases">
        <authorList>
            <person name="Sun Q."/>
            <person name="Ohkuma M."/>
        </authorList>
    </citation>
    <scope>NUCLEOTIDE SEQUENCE</scope>
    <source>
        <strain evidence="2">JCM 13064</strain>
    </source>
</reference>
<protein>
    <submittedName>
        <fullName evidence="2">Uncharacterized protein</fullName>
    </submittedName>
</protein>
<accession>A0A917QXW1</accession>
<dbReference type="Proteomes" id="UP000645217">
    <property type="component" value="Unassembled WGS sequence"/>
</dbReference>
<comment type="caution">
    <text evidence="2">The sequence shown here is derived from an EMBL/GenBank/DDBJ whole genome shotgun (WGS) entry which is preliminary data.</text>
</comment>
<keyword evidence="3" id="KW-1185">Reference proteome</keyword>
<evidence type="ECO:0000313" key="2">
    <source>
        <dbReference type="EMBL" id="GGK74569.1"/>
    </source>
</evidence>